<dbReference type="InterPro" id="IPR036515">
    <property type="entry name" value="Transposase_17_sf"/>
</dbReference>
<dbReference type="AlphaFoldDB" id="A0A9D7E2I9"/>
<comment type="caution">
    <text evidence="2">The sequence shown here is derived from an EMBL/GenBank/DDBJ whole genome shotgun (WGS) entry which is preliminary data.</text>
</comment>
<evidence type="ECO:0000259" key="1">
    <source>
        <dbReference type="SMART" id="SM01321"/>
    </source>
</evidence>
<dbReference type="GO" id="GO:0043565">
    <property type="term" value="F:sequence-specific DNA binding"/>
    <property type="evidence" value="ECO:0007669"/>
    <property type="project" value="TreeGrafter"/>
</dbReference>
<dbReference type="Proteomes" id="UP000807785">
    <property type="component" value="Unassembled WGS sequence"/>
</dbReference>
<feature type="domain" description="Transposase IS200-like" evidence="1">
    <location>
        <begin position="8"/>
        <end position="131"/>
    </location>
</feature>
<evidence type="ECO:0000313" key="3">
    <source>
        <dbReference type="Proteomes" id="UP000807785"/>
    </source>
</evidence>
<accession>A0A9D7E2I9</accession>
<reference evidence="2" key="1">
    <citation type="submission" date="2020-10" db="EMBL/GenBank/DDBJ databases">
        <title>Connecting structure to function with the recovery of over 1000 high-quality activated sludge metagenome-assembled genomes encoding full-length rRNA genes using long-read sequencing.</title>
        <authorList>
            <person name="Singleton C.M."/>
            <person name="Petriglieri F."/>
            <person name="Kristensen J.M."/>
            <person name="Kirkegaard R.H."/>
            <person name="Michaelsen T.Y."/>
            <person name="Andersen M.H."/>
            <person name="Karst S.M."/>
            <person name="Dueholm M.S."/>
            <person name="Nielsen P.H."/>
            <person name="Albertsen M."/>
        </authorList>
    </citation>
    <scope>NUCLEOTIDE SEQUENCE</scope>
    <source>
        <strain evidence="2">Bjer_18-Q3-R1-45_BAT3C.347</strain>
    </source>
</reference>
<dbReference type="GO" id="GO:0006313">
    <property type="term" value="P:DNA transposition"/>
    <property type="evidence" value="ECO:0007669"/>
    <property type="project" value="InterPro"/>
</dbReference>
<dbReference type="SUPFAM" id="SSF143422">
    <property type="entry name" value="Transposase IS200-like"/>
    <property type="match status" value="1"/>
</dbReference>
<sequence length="165" mass="19513">MKYRRSLVASGTFFFTVNLADRQSDLLVAHVESLRSVVRLTRQRHPFEIVAMVVLPDHLHAIWRLPENDTDYPTRWSLIKAGFSRRLAKSESIGASRLRKRERGIWQRRYWEHQIRDDDDLDRHVAYVHFNPVKHGYVERAIDWPYSSIHRYVGEGAVSETWGTK</sequence>
<dbReference type="InterPro" id="IPR052715">
    <property type="entry name" value="RAYT_transposase"/>
</dbReference>
<dbReference type="GO" id="GO:0004803">
    <property type="term" value="F:transposase activity"/>
    <property type="evidence" value="ECO:0007669"/>
    <property type="project" value="InterPro"/>
</dbReference>
<dbReference type="EMBL" id="JADJEV010000003">
    <property type="protein sequence ID" value="MBK6972543.1"/>
    <property type="molecule type" value="Genomic_DNA"/>
</dbReference>
<organism evidence="2 3">
    <name type="scientific">Candidatus Methylophosphatis roskildensis</name>
    <dbReference type="NCBI Taxonomy" id="2899263"/>
    <lineage>
        <taxon>Bacteria</taxon>
        <taxon>Pseudomonadati</taxon>
        <taxon>Pseudomonadota</taxon>
        <taxon>Betaproteobacteria</taxon>
        <taxon>Nitrosomonadales</taxon>
        <taxon>Sterolibacteriaceae</taxon>
        <taxon>Candidatus Methylophosphatis</taxon>
    </lineage>
</organism>
<dbReference type="SMART" id="SM01321">
    <property type="entry name" value="Y1_Tnp"/>
    <property type="match status" value="1"/>
</dbReference>
<dbReference type="Pfam" id="PF01797">
    <property type="entry name" value="Y1_Tnp"/>
    <property type="match status" value="1"/>
</dbReference>
<protein>
    <submittedName>
        <fullName evidence="2">Transposase</fullName>
    </submittedName>
</protein>
<proteinExistence type="predicted"/>
<name>A0A9D7E2I9_9PROT</name>
<dbReference type="NCBIfam" id="NF047646">
    <property type="entry name" value="REP_Tyr_transpos"/>
    <property type="match status" value="1"/>
</dbReference>
<dbReference type="Gene3D" id="3.30.70.1290">
    <property type="entry name" value="Transposase IS200-like"/>
    <property type="match status" value="1"/>
</dbReference>
<dbReference type="InterPro" id="IPR002686">
    <property type="entry name" value="Transposase_17"/>
</dbReference>
<gene>
    <name evidence="2" type="ORF">IPH26_06200</name>
</gene>
<evidence type="ECO:0000313" key="2">
    <source>
        <dbReference type="EMBL" id="MBK6972543.1"/>
    </source>
</evidence>
<dbReference type="PANTHER" id="PTHR36966:SF1">
    <property type="entry name" value="REP-ASSOCIATED TYROSINE TRANSPOSASE"/>
    <property type="match status" value="1"/>
</dbReference>
<dbReference type="PANTHER" id="PTHR36966">
    <property type="entry name" value="REP-ASSOCIATED TYROSINE TRANSPOSASE"/>
    <property type="match status" value="1"/>
</dbReference>